<dbReference type="InterPro" id="IPR023826">
    <property type="entry name" value="Rhom-like_SP_proteobac"/>
</dbReference>
<dbReference type="Proteomes" id="UP000006334">
    <property type="component" value="Unassembled WGS sequence"/>
</dbReference>
<proteinExistence type="predicted"/>
<sequence length="193" mass="21904">MLKFPIKNQQFVGPICIAVICIVLWIIEPLSSEYLALVRSELPRTHWWQFITANFVHTNTNHLLLNLAGVLLLWVVHGEYYKISNYLFNSLVLSFWVTFGIYIFSPTLSWYAGLSGVLHGLFVYGACKDIQHKIKFGWLLFVGIWVKIGYEQLFGADQMISDLIAANVAVDAHLYGALGGLSLVLMRIRLKQG</sequence>
<keyword evidence="4 5" id="KW-0472">Membrane</keyword>
<reference evidence="7 8" key="1">
    <citation type="journal article" date="2017" name="Antonie Van Leeuwenhoek">
        <title>Rhizobium rhizosphaerae sp. nov., a novel species isolated from rice rhizosphere.</title>
        <authorList>
            <person name="Zhao J.J."/>
            <person name="Zhang J."/>
            <person name="Zhang R.J."/>
            <person name="Zhang C.W."/>
            <person name="Yin H.Q."/>
            <person name="Zhang X.X."/>
        </authorList>
    </citation>
    <scope>NUCLEOTIDE SEQUENCE [LARGE SCALE GENOMIC DNA]</scope>
    <source>
        <strain evidence="7 8">E3</strain>
    </source>
</reference>
<dbReference type="InterPro" id="IPR035952">
    <property type="entry name" value="Rhomboid-like_sf"/>
</dbReference>
<feature type="transmembrane region" description="Helical" evidence="5">
    <location>
        <begin position="110"/>
        <end position="127"/>
    </location>
</feature>
<feature type="transmembrane region" description="Helical" evidence="5">
    <location>
        <begin position="12"/>
        <end position="27"/>
    </location>
</feature>
<dbReference type="Gene3D" id="1.20.1540.10">
    <property type="entry name" value="Rhomboid-like"/>
    <property type="match status" value="1"/>
</dbReference>
<organism evidence="7 8">
    <name type="scientific">Aliiglaciecola lipolytica E3</name>
    <dbReference type="NCBI Taxonomy" id="1127673"/>
    <lineage>
        <taxon>Bacteria</taxon>
        <taxon>Pseudomonadati</taxon>
        <taxon>Pseudomonadota</taxon>
        <taxon>Gammaproteobacteria</taxon>
        <taxon>Alteromonadales</taxon>
        <taxon>Alteromonadaceae</taxon>
        <taxon>Aliiglaciecola</taxon>
    </lineage>
</organism>
<feature type="domain" description="Peptidase S54 rhomboid" evidence="6">
    <location>
        <begin position="45"/>
        <end position="188"/>
    </location>
</feature>
<dbReference type="InterPro" id="IPR022764">
    <property type="entry name" value="Peptidase_S54_rhomboid_dom"/>
</dbReference>
<evidence type="ECO:0000313" key="8">
    <source>
        <dbReference type="Proteomes" id="UP000006334"/>
    </source>
</evidence>
<dbReference type="PANTHER" id="PTHR43731">
    <property type="entry name" value="RHOMBOID PROTEASE"/>
    <property type="match status" value="1"/>
</dbReference>
<dbReference type="AlphaFoldDB" id="K6YUC1"/>
<dbReference type="eggNOG" id="COG0705">
    <property type="taxonomic scope" value="Bacteria"/>
</dbReference>
<evidence type="ECO:0000256" key="2">
    <source>
        <dbReference type="ARBA" id="ARBA00022692"/>
    </source>
</evidence>
<evidence type="ECO:0000256" key="5">
    <source>
        <dbReference type="SAM" id="Phobius"/>
    </source>
</evidence>
<comment type="subcellular location">
    <subcellularLocation>
        <location evidence="1">Membrane</location>
        <topology evidence="1">Multi-pass membrane protein</topology>
    </subcellularLocation>
</comment>
<keyword evidence="8" id="KW-1185">Reference proteome</keyword>
<dbReference type="EMBL" id="BAEN01000041">
    <property type="protein sequence ID" value="GAC14875.1"/>
    <property type="molecule type" value="Genomic_DNA"/>
</dbReference>
<evidence type="ECO:0000313" key="7">
    <source>
        <dbReference type="EMBL" id="GAC14875.1"/>
    </source>
</evidence>
<evidence type="ECO:0000256" key="4">
    <source>
        <dbReference type="ARBA" id="ARBA00023136"/>
    </source>
</evidence>
<protein>
    <recommendedName>
        <fullName evidence="6">Peptidase S54 rhomboid domain-containing protein</fullName>
    </recommendedName>
</protein>
<keyword evidence="2 5" id="KW-0812">Transmembrane</keyword>
<evidence type="ECO:0000256" key="1">
    <source>
        <dbReference type="ARBA" id="ARBA00004141"/>
    </source>
</evidence>
<feature type="transmembrane region" description="Helical" evidence="5">
    <location>
        <begin position="173"/>
        <end position="190"/>
    </location>
</feature>
<name>K6YUC1_9ALTE</name>
<dbReference type="OrthoDB" id="196054at2"/>
<dbReference type="PANTHER" id="PTHR43731:SF16">
    <property type="entry name" value="RHOMBOSORTASE"/>
    <property type="match status" value="1"/>
</dbReference>
<comment type="caution">
    <text evidence="7">The sequence shown here is derived from an EMBL/GenBank/DDBJ whole genome shotgun (WGS) entry which is preliminary data.</text>
</comment>
<dbReference type="NCBIfam" id="TIGR03902">
    <property type="entry name" value="rhom_GG_sort"/>
    <property type="match status" value="1"/>
</dbReference>
<dbReference type="InterPro" id="IPR050925">
    <property type="entry name" value="Rhomboid_protease_S54"/>
</dbReference>
<dbReference type="Pfam" id="PF01694">
    <property type="entry name" value="Rhomboid"/>
    <property type="match status" value="1"/>
</dbReference>
<accession>K6YUC1</accession>
<evidence type="ECO:0000256" key="3">
    <source>
        <dbReference type="ARBA" id="ARBA00022989"/>
    </source>
</evidence>
<gene>
    <name evidence="7" type="ORF">GLIP_2247</name>
</gene>
<dbReference type="GO" id="GO:0004252">
    <property type="term" value="F:serine-type endopeptidase activity"/>
    <property type="evidence" value="ECO:0007669"/>
    <property type="project" value="InterPro"/>
</dbReference>
<feature type="transmembrane region" description="Helical" evidence="5">
    <location>
        <begin position="136"/>
        <end position="153"/>
    </location>
</feature>
<evidence type="ECO:0000259" key="6">
    <source>
        <dbReference type="Pfam" id="PF01694"/>
    </source>
</evidence>
<dbReference type="SUPFAM" id="SSF144091">
    <property type="entry name" value="Rhomboid-like"/>
    <property type="match status" value="1"/>
</dbReference>
<dbReference type="STRING" id="1127673.GLIP_2247"/>
<dbReference type="GO" id="GO:0016020">
    <property type="term" value="C:membrane"/>
    <property type="evidence" value="ECO:0007669"/>
    <property type="project" value="UniProtKB-SubCell"/>
</dbReference>
<dbReference type="RefSeq" id="WP_008844691.1">
    <property type="nucleotide sequence ID" value="NZ_BAEN01000041.1"/>
</dbReference>
<feature type="transmembrane region" description="Helical" evidence="5">
    <location>
        <begin position="47"/>
        <end position="74"/>
    </location>
</feature>
<keyword evidence="3 5" id="KW-1133">Transmembrane helix</keyword>